<dbReference type="CDD" id="cd16922">
    <property type="entry name" value="HATPase_EvgS-ArcB-TorS-like"/>
    <property type="match status" value="1"/>
</dbReference>
<keyword evidence="6" id="KW-1133">Transmembrane helix</keyword>
<evidence type="ECO:0000256" key="6">
    <source>
        <dbReference type="SAM" id="Phobius"/>
    </source>
</evidence>
<keyword evidence="10" id="KW-1185">Reference proteome</keyword>
<dbReference type="SUPFAM" id="SSF47384">
    <property type="entry name" value="Homodimeric domain of signal transducing histidine kinase"/>
    <property type="match status" value="1"/>
</dbReference>
<dbReference type="EC" id="2.7.13.3" evidence="2"/>
<gene>
    <name evidence="9" type="ORF">VB776_23840</name>
</gene>
<evidence type="ECO:0000256" key="5">
    <source>
        <dbReference type="PROSITE-ProRule" id="PRU00169"/>
    </source>
</evidence>
<dbReference type="Pfam" id="PF00512">
    <property type="entry name" value="HisKA"/>
    <property type="match status" value="1"/>
</dbReference>
<keyword evidence="4" id="KW-0902">Two-component regulatory system</keyword>
<dbReference type="PROSITE" id="PS50109">
    <property type="entry name" value="HIS_KIN"/>
    <property type="match status" value="1"/>
</dbReference>
<comment type="catalytic activity">
    <reaction evidence="1">
        <text>ATP + protein L-histidine = ADP + protein N-phospho-L-histidine.</text>
        <dbReference type="EC" id="2.7.13.3"/>
    </reaction>
</comment>
<dbReference type="InterPro" id="IPR011110">
    <property type="entry name" value="Reg_prop"/>
</dbReference>
<feature type="domain" description="Response regulatory" evidence="8">
    <location>
        <begin position="1110"/>
        <end position="1223"/>
    </location>
</feature>
<keyword evidence="3 5" id="KW-0597">Phosphoprotein</keyword>
<dbReference type="RefSeq" id="WP_323699359.1">
    <property type="nucleotide sequence ID" value="NZ_JAYGIL010000052.1"/>
</dbReference>
<dbReference type="Gene3D" id="2.60.40.10">
    <property type="entry name" value="Immunoglobulins"/>
    <property type="match status" value="1"/>
</dbReference>
<dbReference type="CDD" id="cd00156">
    <property type="entry name" value="REC"/>
    <property type="match status" value="1"/>
</dbReference>
<accession>A0ABU5SC14</accession>
<dbReference type="CDD" id="cd17546">
    <property type="entry name" value="REC_hyHK_CKI1_RcsC-like"/>
    <property type="match status" value="1"/>
</dbReference>
<keyword evidence="6" id="KW-0472">Membrane</keyword>
<dbReference type="Gene3D" id="3.30.565.10">
    <property type="entry name" value="Histidine kinase-like ATPase, C-terminal domain"/>
    <property type="match status" value="1"/>
</dbReference>
<dbReference type="InterPro" id="IPR001789">
    <property type="entry name" value="Sig_transdc_resp-reg_receiver"/>
</dbReference>
<evidence type="ECO:0000313" key="10">
    <source>
        <dbReference type="Proteomes" id="UP001303899"/>
    </source>
</evidence>
<dbReference type="PANTHER" id="PTHR45339">
    <property type="entry name" value="HYBRID SIGNAL TRANSDUCTION HISTIDINE KINASE J"/>
    <property type="match status" value="1"/>
</dbReference>
<dbReference type="PRINTS" id="PR00344">
    <property type="entry name" value="BCTRLSENSOR"/>
</dbReference>
<comment type="caution">
    <text evidence="9">The sequence shown here is derived from an EMBL/GenBank/DDBJ whole genome shotgun (WGS) entry which is preliminary data.</text>
</comment>
<dbReference type="SMART" id="SM00387">
    <property type="entry name" value="HATPase_c"/>
    <property type="match status" value="1"/>
</dbReference>
<dbReference type="SUPFAM" id="SSF52172">
    <property type="entry name" value="CheY-like"/>
    <property type="match status" value="2"/>
</dbReference>
<evidence type="ECO:0000256" key="3">
    <source>
        <dbReference type="ARBA" id="ARBA00022553"/>
    </source>
</evidence>
<name>A0ABU5SC14_9BACT</name>
<feature type="transmembrane region" description="Helical" evidence="6">
    <location>
        <begin position="799"/>
        <end position="817"/>
    </location>
</feature>
<evidence type="ECO:0000256" key="2">
    <source>
        <dbReference type="ARBA" id="ARBA00012438"/>
    </source>
</evidence>
<dbReference type="InterPro" id="IPR036097">
    <property type="entry name" value="HisK_dim/P_sf"/>
</dbReference>
<feature type="modified residue" description="4-aspartylphosphate" evidence="5">
    <location>
        <position position="1160"/>
    </location>
</feature>
<evidence type="ECO:0000259" key="7">
    <source>
        <dbReference type="PROSITE" id="PS50109"/>
    </source>
</evidence>
<dbReference type="SMART" id="SM00448">
    <property type="entry name" value="REC"/>
    <property type="match status" value="2"/>
</dbReference>
<dbReference type="InterPro" id="IPR036890">
    <property type="entry name" value="HATPase_C_sf"/>
</dbReference>
<dbReference type="InterPro" id="IPR011006">
    <property type="entry name" value="CheY-like_superfamily"/>
</dbReference>
<dbReference type="InterPro" id="IPR004358">
    <property type="entry name" value="Sig_transdc_His_kin-like_C"/>
</dbReference>
<dbReference type="InterPro" id="IPR013783">
    <property type="entry name" value="Ig-like_fold"/>
</dbReference>
<evidence type="ECO:0000256" key="4">
    <source>
        <dbReference type="ARBA" id="ARBA00023012"/>
    </source>
</evidence>
<dbReference type="SUPFAM" id="SSF55874">
    <property type="entry name" value="ATPase domain of HSP90 chaperone/DNA topoisomerase II/histidine kinase"/>
    <property type="match status" value="1"/>
</dbReference>
<dbReference type="Pfam" id="PF07494">
    <property type="entry name" value="Reg_prop"/>
    <property type="match status" value="6"/>
</dbReference>
<evidence type="ECO:0000259" key="8">
    <source>
        <dbReference type="PROSITE" id="PS50110"/>
    </source>
</evidence>
<keyword evidence="6" id="KW-0812">Transmembrane</keyword>
<sequence>MRYKYIFLFIFILLQHTLLFSQEFKPVFKRISTEDGLSQSHVSAILMGKKGFMWFATDEGLNKYDGAKFTIYKHTRGDKKSLSDNYIYDILEDHAGNLWVATSVGLDKFNREKGVFEHFFEEGHHVIVRDIFEDTKNRIWLGTTTGLYLIDANKGTFTIIKHQNNNINSLSSDFIYTIGEDYTGNIWIGTKEGLNKYNPERKLFTHYFHEVNNPKTIDSDWVNTIFFDSKHNLWVGTLAGGISKYNPQDNSFKTYRHNVNNPESLAYDDILSFMEDKSGNLWIGTENGGISIYNPQTEKFKTITFDINNPNSLSNNSVYCMYQDRTGNIWIGTYSGGINFLPKYGNKFNLLKQTVDKNGLNNSSVLSVLEHGDNKIWFGTDGGGLNVLDKNTNTFTAYKKNPSNKNSIGSNYVLSVVEIDKDWLALGFFIGGFDLFNTKTKEFIHHLPNPKDKNTVSSSSIFGMLKSQDNNLWLGTWTGGLGYYDIKNKQFTNYLHDPQNPKSVCSNYVKALYENGNDELWVGTEDGLDLFNKKTKTFTHFRANTNNPNSLCNNNIQTIVKAKEGFLWIGTTDGLCLLNLKTKIFQTFTESNGLPNDFINAILKDKNGDFWISTNKGIAKYNFVTNTFKNFSPSDGLQGNEFKPRAACQTKDGEMYFGGPNGVNSFYPDNIQYNKIAPPVFITDFQIFNKSIVPGEKDSPLLTHINYTDEIVLDYKQSFFSFEFTALNYILPQKNGYAYKLEGFDLGWNYTGNRNRASYTNLDPGKYVFRVKASNNDGFWNEEGCAISIEILPPYWATWWFKAFIFLLVVCLATYFYKYRMNRIKAQNIKLEKEVELRTAQLLESTEEEHKAREEAERANKAKSVFLATMSHEIRTPLNGIIGMASLLEETPLNEEQKSYSDTIHACGEGLLTVINDILDFSKIESGKMELDLHDFNLRNCIEEVLDVFAAKVASLNLDLLYLIEWNVPAQIVGDNLRLRQVLLNLIGNAIKFTHEGEVFVRVFLDESKDNDEIVLGFEVKDSGIGIPPDKLDRLFKPFSQVDSSTTRRYGGTGLGLIISEKIVNLMGGSIRVESTVGKGTTFKFEIKTKVSSAQLTTFPFNLEVLRDKKVLVVDDNNTNLSILKGQLEHWNMQATLFSCPKEAIALIKTNENFDLIITDMQMPDIDGISFALAVKRQRPNIPILLLSSVSDTFYKEYPDLFRSVLMKPVKQHILCKSIHDNLLRSEQTKMVDKPASTAQTQKLQSDFALHYPMKILIAEDYVMNQKLALKVLSKLGFEADLAENGLEVLEAFEKKHYDLILMDMQMPEMDGIEATIVLRSKPIQQPVIIAMTANTLAENKEECKAAGMDDYISKPINLEFLVSLLEKWGKKIKEKHEVS</sequence>
<dbReference type="InterPro" id="IPR003661">
    <property type="entry name" value="HisK_dim/P_dom"/>
</dbReference>
<dbReference type="Gene3D" id="2.130.10.10">
    <property type="entry name" value="YVTN repeat-like/Quinoprotein amine dehydrogenase"/>
    <property type="match status" value="4"/>
</dbReference>
<dbReference type="Pfam" id="PF07495">
    <property type="entry name" value="Y_Y_Y"/>
    <property type="match status" value="1"/>
</dbReference>
<evidence type="ECO:0000256" key="1">
    <source>
        <dbReference type="ARBA" id="ARBA00000085"/>
    </source>
</evidence>
<dbReference type="EMBL" id="JAYGIL010000052">
    <property type="protein sequence ID" value="MEA5405992.1"/>
    <property type="molecule type" value="Genomic_DNA"/>
</dbReference>
<proteinExistence type="predicted"/>
<feature type="domain" description="Histidine kinase" evidence="7">
    <location>
        <begin position="869"/>
        <end position="1091"/>
    </location>
</feature>
<organism evidence="9 10">
    <name type="scientific">Arcicella gelida</name>
    <dbReference type="NCBI Taxonomy" id="2984195"/>
    <lineage>
        <taxon>Bacteria</taxon>
        <taxon>Pseudomonadati</taxon>
        <taxon>Bacteroidota</taxon>
        <taxon>Cytophagia</taxon>
        <taxon>Cytophagales</taxon>
        <taxon>Flectobacillaceae</taxon>
        <taxon>Arcicella</taxon>
    </lineage>
</organism>
<reference evidence="9 10" key="1">
    <citation type="submission" date="2023-12" db="EMBL/GenBank/DDBJ databases">
        <title>Novel species of the genus Arcicella isolated from rivers.</title>
        <authorList>
            <person name="Lu H."/>
        </authorList>
    </citation>
    <scope>NUCLEOTIDE SEQUENCE [LARGE SCALE GENOMIC DNA]</scope>
    <source>
        <strain evidence="9 10">DC2W</strain>
    </source>
</reference>
<dbReference type="Gene3D" id="3.40.50.2300">
    <property type="match status" value="2"/>
</dbReference>
<dbReference type="Pfam" id="PF02518">
    <property type="entry name" value="HATPase_c"/>
    <property type="match status" value="1"/>
</dbReference>
<dbReference type="PROSITE" id="PS50110">
    <property type="entry name" value="RESPONSE_REGULATORY"/>
    <property type="match status" value="2"/>
</dbReference>
<dbReference type="PANTHER" id="PTHR45339:SF1">
    <property type="entry name" value="HYBRID SIGNAL TRANSDUCTION HISTIDINE KINASE J"/>
    <property type="match status" value="1"/>
</dbReference>
<feature type="modified residue" description="4-aspartylphosphate" evidence="5">
    <location>
        <position position="1304"/>
    </location>
</feature>
<dbReference type="Pfam" id="PF00072">
    <property type="entry name" value="Response_reg"/>
    <property type="match status" value="2"/>
</dbReference>
<protein>
    <recommendedName>
        <fullName evidence="2">histidine kinase</fullName>
        <ecNumber evidence="2">2.7.13.3</ecNumber>
    </recommendedName>
</protein>
<dbReference type="Gene3D" id="1.10.287.130">
    <property type="match status" value="1"/>
</dbReference>
<dbReference type="Proteomes" id="UP001303899">
    <property type="component" value="Unassembled WGS sequence"/>
</dbReference>
<dbReference type="InterPro" id="IPR011123">
    <property type="entry name" value="Y_Y_Y"/>
</dbReference>
<dbReference type="InterPro" id="IPR005467">
    <property type="entry name" value="His_kinase_dom"/>
</dbReference>
<dbReference type="CDD" id="cd00082">
    <property type="entry name" value="HisKA"/>
    <property type="match status" value="1"/>
</dbReference>
<evidence type="ECO:0000313" key="9">
    <source>
        <dbReference type="EMBL" id="MEA5405992.1"/>
    </source>
</evidence>
<dbReference type="SUPFAM" id="SSF63829">
    <property type="entry name" value="Calcium-dependent phosphotriesterase"/>
    <property type="match status" value="3"/>
</dbReference>
<feature type="domain" description="Response regulatory" evidence="8">
    <location>
        <begin position="1255"/>
        <end position="1370"/>
    </location>
</feature>
<dbReference type="InterPro" id="IPR003594">
    <property type="entry name" value="HATPase_dom"/>
</dbReference>
<dbReference type="InterPro" id="IPR015943">
    <property type="entry name" value="WD40/YVTN_repeat-like_dom_sf"/>
</dbReference>
<dbReference type="SMART" id="SM00388">
    <property type="entry name" value="HisKA"/>
    <property type="match status" value="1"/>
</dbReference>